<dbReference type="GO" id="GO:0008757">
    <property type="term" value="F:S-adenosylmethionine-dependent methyltransferase activity"/>
    <property type="evidence" value="ECO:0007669"/>
    <property type="project" value="InterPro"/>
</dbReference>
<dbReference type="PANTHER" id="PTHR44942:SF4">
    <property type="entry name" value="METHYLTRANSFERASE TYPE 11 DOMAIN-CONTAINING PROTEIN"/>
    <property type="match status" value="1"/>
</dbReference>
<dbReference type="AlphaFoldDB" id="A0AAN7T9D9"/>
<proteinExistence type="inferred from homology"/>
<organism evidence="6 7">
    <name type="scientific">Meristemomyces frigidus</name>
    <dbReference type="NCBI Taxonomy" id="1508187"/>
    <lineage>
        <taxon>Eukaryota</taxon>
        <taxon>Fungi</taxon>
        <taxon>Dikarya</taxon>
        <taxon>Ascomycota</taxon>
        <taxon>Pezizomycotina</taxon>
        <taxon>Dothideomycetes</taxon>
        <taxon>Dothideomycetidae</taxon>
        <taxon>Mycosphaerellales</taxon>
        <taxon>Teratosphaeriaceae</taxon>
        <taxon>Meristemomyces</taxon>
    </lineage>
</organism>
<feature type="domain" description="Methyltransferase type 11" evidence="5">
    <location>
        <begin position="196"/>
        <end position="298"/>
    </location>
</feature>
<dbReference type="GO" id="GO:0032259">
    <property type="term" value="P:methylation"/>
    <property type="evidence" value="ECO:0007669"/>
    <property type="project" value="UniProtKB-KW"/>
</dbReference>
<dbReference type="InterPro" id="IPR051052">
    <property type="entry name" value="Diverse_substrate_MTase"/>
</dbReference>
<evidence type="ECO:0000256" key="3">
    <source>
        <dbReference type="ARBA" id="ARBA00022679"/>
    </source>
</evidence>
<evidence type="ECO:0000313" key="6">
    <source>
        <dbReference type="EMBL" id="KAK5107957.1"/>
    </source>
</evidence>
<evidence type="ECO:0000259" key="5">
    <source>
        <dbReference type="Pfam" id="PF08241"/>
    </source>
</evidence>
<evidence type="ECO:0000256" key="2">
    <source>
        <dbReference type="ARBA" id="ARBA00022603"/>
    </source>
</evidence>
<sequence length="491" mass="54098">MLLTKFLELDQDVDADHDSMALRNHKSDNVSASPDSTPGIESHDVVDSKLGSQQKTPDERMALPDAVDSFDLMISEPESSSRDENVEIAANHSMAAAILNSNGIITEEDASADPMLAAALSSPLYQHANPLHAMFGGRKPGRPTMHRAPSILQKPHSIGNDWELYKRAGPPHPLSLDKLILEYHHHNCDSWQLAHDLGAGSGVYATHLAKHFYHIHISDPTSTGIASSRKTLSSWKAANPRIPGRFTFTQSKPEKASECVADYSVDLAVIMDGAHFTNAEETIRDVASSLVPKGTLAIVTHRPVSRVVGNQEVAAAVDRLFTAWGRRPWEVACGSDAKAQQQFSLGLDFIPLPPDLFVRDKTRRITINAHDAPREFFRVPGLDDGDDEHAQGTTGNSALNPDDMLNIACSRVDKKERRLAYGDEDEQARGWRFDVGWESFRTRIAMLDTPETVKKLEPYLTEIKDLVMRTSPNGVTVVIEWAVAVVLASKR</sequence>
<accession>A0AAN7T9D9</accession>
<keyword evidence="3" id="KW-0808">Transferase</keyword>
<evidence type="ECO:0000256" key="1">
    <source>
        <dbReference type="ARBA" id="ARBA00008361"/>
    </source>
</evidence>
<keyword evidence="2" id="KW-0489">Methyltransferase</keyword>
<name>A0AAN7T9D9_9PEZI</name>
<gene>
    <name evidence="6" type="ORF">LTR62_000502</name>
</gene>
<feature type="region of interest" description="Disordered" evidence="4">
    <location>
        <begin position="24"/>
        <end position="57"/>
    </location>
</feature>
<dbReference type="InterPro" id="IPR029063">
    <property type="entry name" value="SAM-dependent_MTases_sf"/>
</dbReference>
<reference evidence="6" key="1">
    <citation type="submission" date="2023-08" db="EMBL/GenBank/DDBJ databases">
        <title>Black Yeasts Isolated from many extreme environments.</title>
        <authorList>
            <person name="Coleine C."/>
            <person name="Stajich J.E."/>
            <person name="Selbmann L."/>
        </authorList>
    </citation>
    <scope>NUCLEOTIDE SEQUENCE</scope>
    <source>
        <strain evidence="6">CCFEE 5401</strain>
    </source>
</reference>
<dbReference type="SUPFAM" id="SSF53335">
    <property type="entry name" value="S-adenosyl-L-methionine-dependent methyltransferases"/>
    <property type="match status" value="1"/>
</dbReference>
<evidence type="ECO:0000256" key="4">
    <source>
        <dbReference type="SAM" id="MobiDB-lite"/>
    </source>
</evidence>
<dbReference type="PANTHER" id="PTHR44942">
    <property type="entry name" value="METHYLTRANSF_11 DOMAIN-CONTAINING PROTEIN"/>
    <property type="match status" value="1"/>
</dbReference>
<evidence type="ECO:0000313" key="7">
    <source>
        <dbReference type="Proteomes" id="UP001310890"/>
    </source>
</evidence>
<dbReference type="InterPro" id="IPR013216">
    <property type="entry name" value="Methyltransf_11"/>
</dbReference>
<dbReference type="Proteomes" id="UP001310890">
    <property type="component" value="Unassembled WGS sequence"/>
</dbReference>
<protein>
    <recommendedName>
        <fullName evidence="5">Methyltransferase type 11 domain-containing protein</fullName>
    </recommendedName>
</protein>
<comment type="caution">
    <text evidence="6">The sequence shown here is derived from an EMBL/GenBank/DDBJ whole genome shotgun (WGS) entry which is preliminary data.</text>
</comment>
<comment type="similarity">
    <text evidence="1">Belongs to the methyltransferase superfamily.</text>
</comment>
<dbReference type="EMBL" id="JAVRRL010000100">
    <property type="protein sequence ID" value="KAK5107957.1"/>
    <property type="molecule type" value="Genomic_DNA"/>
</dbReference>
<dbReference type="Pfam" id="PF08241">
    <property type="entry name" value="Methyltransf_11"/>
    <property type="match status" value="1"/>
</dbReference>
<dbReference type="Gene3D" id="3.40.50.150">
    <property type="entry name" value="Vaccinia Virus protein VP39"/>
    <property type="match status" value="1"/>
</dbReference>